<dbReference type="PANTHER" id="PTHR35794:SF2">
    <property type="entry name" value="CELL DIVISION PROTEIN DIVIVA"/>
    <property type="match status" value="1"/>
</dbReference>
<gene>
    <name evidence="10" type="ORF">SAMN04489726_5536</name>
</gene>
<evidence type="ECO:0000256" key="6">
    <source>
        <dbReference type="ARBA" id="ARBA00023054"/>
    </source>
</evidence>
<keyword evidence="6" id="KW-0175">Coiled coil</keyword>
<evidence type="ECO:0000256" key="9">
    <source>
        <dbReference type="SAM" id="MobiDB-lite"/>
    </source>
</evidence>
<dbReference type="RefSeq" id="WP_052407384.1">
    <property type="nucleotide sequence ID" value="NZ_JOEF01000009.1"/>
</dbReference>
<evidence type="ECO:0000256" key="2">
    <source>
        <dbReference type="ARBA" id="ARBA00009008"/>
    </source>
</evidence>
<evidence type="ECO:0000256" key="5">
    <source>
        <dbReference type="ARBA" id="ARBA00022618"/>
    </source>
</evidence>
<dbReference type="AlphaFoldDB" id="A0A1G9ZJY5"/>
<organism evidence="10 11">
    <name type="scientific">Allokutzneria albata</name>
    <name type="common">Kibdelosporangium albatum</name>
    <dbReference type="NCBI Taxonomy" id="211114"/>
    <lineage>
        <taxon>Bacteria</taxon>
        <taxon>Bacillati</taxon>
        <taxon>Actinomycetota</taxon>
        <taxon>Actinomycetes</taxon>
        <taxon>Pseudonocardiales</taxon>
        <taxon>Pseudonocardiaceae</taxon>
        <taxon>Allokutzneria</taxon>
    </lineage>
</organism>
<evidence type="ECO:0000313" key="11">
    <source>
        <dbReference type="Proteomes" id="UP000183376"/>
    </source>
</evidence>
<reference evidence="10 11" key="1">
    <citation type="submission" date="2016-10" db="EMBL/GenBank/DDBJ databases">
        <authorList>
            <person name="de Groot N.N."/>
        </authorList>
    </citation>
    <scope>NUCLEOTIDE SEQUENCE [LARGE SCALE GENOMIC DNA]</scope>
    <source>
        <strain evidence="10 11">DSM 44149</strain>
    </source>
</reference>
<proteinExistence type="inferred from homology"/>
<evidence type="ECO:0000256" key="7">
    <source>
        <dbReference type="ARBA" id="ARBA00023306"/>
    </source>
</evidence>
<dbReference type="Gene3D" id="6.10.250.660">
    <property type="match status" value="8"/>
</dbReference>
<dbReference type="eggNOG" id="COG3599">
    <property type="taxonomic scope" value="Bacteria"/>
</dbReference>
<dbReference type="InterPro" id="IPR007793">
    <property type="entry name" value="DivIVA_fam"/>
</dbReference>
<evidence type="ECO:0000256" key="4">
    <source>
        <dbReference type="ARBA" id="ARBA00022490"/>
    </source>
</evidence>
<dbReference type="NCBIfam" id="TIGR03544">
    <property type="entry name" value="DivI1A_domain"/>
    <property type="match status" value="8"/>
</dbReference>
<dbReference type="EMBL" id="LT629701">
    <property type="protein sequence ID" value="SDN21321.1"/>
    <property type="molecule type" value="Genomic_DNA"/>
</dbReference>
<name>A0A1G9ZJY5_ALLAB</name>
<dbReference type="GO" id="GO:0005737">
    <property type="term" value="C:cytoplasm"/>
    <property type="evidence" value="ECO:0007669"/>
    <property type="project" value="UniProtKB-SubCell"/>
</dbReference>
<protein>
    <recommendedName>
        <fullName evidence="3">Cell wall synthesis protein Wag31</fullName>
    </recommendedName>
    <alternativeName>
        <fullName evidence="8">Antigen 84</fullName>
    </alternativeName>
</protein>
<dbReference type="Proteomes" id="UP000183376">
    <property type="component" value="Chromosome I"/>
</dbReference>
<dbReference type="PANTHER" id="PTHR35794">
    <property type="entry name" value="CELL DIVISION PROTEIN DIVIVA"/>
    <property type="match status" value="1"/>
</dbReference>
<evidence type="ECO:0000313" key="10">
    <source>
        <dbReference type="EMBL" id="SDN21321.1"/>
    </source>
</evidence>
<keyword evidence="7" id="KW-0131">Cell cycle</keyword>
<evidence type="ECO:0000256" key="3">
    <source>
        <dbReference type="ARBA" id="ARBA00018787"/>
    </source>
</evidence>
<keyword evidence="4" id="KW-0963">Cytoplasm</keyword>
<feature type="region of interest" description="Disordered" evidence="9">
    <location>
        <begin position="375"/>
        <end position="403"/>
    </location>
</feature>
<keyword evidence="11" id="KW-1185">Reference proteome</keyword>
<dbReference type="STRING" id="211114.SAMN04489726_5536"/>
<comment type="subcellular location">
    <subcellularLocation>
        <location evidence="1">Cytoplasm</location>
    </subcellularLocation>
</comment>
<accession>A0A1G9ZJY5</accession>
<dbReference type="InterPro" id="IPR019933">
    <property type="entry name" value="DivIVA_domain"/>
</dbReference>
<keyword evidence="5" id="KW-0132">Cell division</keyword>
<feature type="region of interest" description="Disordered" evidence="9">
    <location>
        <begin position="1"/>
        <end position="22"/>
    </location>
</feature>
<evidence type="ECO:0000256" key="8">
    <source>
        <dbReference type="ARBA" id="ARBA00031737"/>
    </source>
</evidence>
<comment type="similarity">
    <text evidence="2">Belongs to the DivIVA family.</text>
</comment>
<evidence type="ECO:0000256" key="1">
    <source>
        <dbReference type="ARBA" id="ARBA00004496"/>
    </source>
</evidence>
<dbReference type="GO" id="GO:0051301">
    <property type="term" value="P:cell division"/>
    <property type="evidence" value="ECO:0007669"/>
    <property type="project" value="UniProtKB-KW"/>
</dbReference>
<sequence>MTLTPEEIRTAAFAKPPRGERGYSDDAVDAFLDRVEATLLGKDKLTPKDILEVRFPPARWRRRGYDEDQVDDFLDRAVATLRAMTGDDAVQERPAATRIRAADVGKVVFKKPGRGKAGYDDEEVDAFLDRIEATLLGDDSLTPQKIRAARFKTAKRRGDAYDEDEVDAFLERVAKQLEDDELADRPTEITERKAPPVRDKIREQAFRPPVPGGRGYDEKQVEAFLARIEATMRGKDTITPQQVADIRFTPPRRGKPGYDADGVDALLDRLALSLTQLPPRSKPKPMPMLTAEDVRKVAFHRPRPGELGYDEIEVDQFLDRVEATLQGEDRITLKDVQHVRFHSPAPGHGGYDNGEVDAFLDLLEVRWSGAMPTERLRPVPRMPPRTAPRAQHSGFFPAPPARH</sequence>